<feature type="transmembrane region" description="Helical" evidence="1">
    <location>
        <begin position="193"/>
        <end position="214"/>
    </location>
</feature>
<proteinExistence type="predicted"/>
<feature type="transmembrane region" description="Helical" evidence="1">
    <location>
        <begin position="124"/>
        <end position="145"/>
    </location>
</feature>
<keyword evidence="1" id="KW-0472">Membrane</keyword>
<feature type="transmembrane region" description="Helical" evidence="1">
    <location>
        <begin position="43"/>
        <end position="62"/>
    </location>
</feature>
<evidence type="ECO:0000313" key="3">
    <source>
        <dbReference type="Proteomes" id="UP000276888"/>
    </source>
</evidence>
<keyword evidence="1" id="KW-0812">Transmembrane</keyword>
<dbReference type="Proteomes" id="UP000276888">
    <property type="component" value="Chromosome"/>
</dbReference>
<evidence type="ECO:0000313" key="2">
    <source>
        <dbReference type="EMBL" id="AZS36009.1"/>
    </source>
</evidence>
<dbReference type="EMBL" id="CP031423">
    <property type="protein sequence ID" value="AZS36009.1"/>
    <property type="molecule type" value="Genomic_DNA"/>
</dbReference>
<reference evidence="2 3" key="1">
    <citation type="submission" date="2018-08" db="EMBL/GenBank/DDBJ databases">
        <title>Microbacterium lemovicicum sp. nov., a bacterium isolated from a natural uranium-rich soil.</title>
        <authorList>
            <person name="ORTET P."/>
        </authorList>
    </citation>
    <scope>NUCLEOTIDE SEQUENCE [LARGE SCALE GENOMIC DNA]</scope>
    <source>
        <strain evidence="2 3">Viu22</strain>
    </source>
</reference>
<accession>A0A3Q9IXW2</accession>
<feature type="transmembrane region" description="Helical" evidence="1">
    <location>
        <begin position="152"/>
        <end position="173"/>
    </location>
</feature>
<gene>
    <name evidence="2" type="ORF">CVS47_00608</name>
</gene>
<dbReference type="KEGG" id="mlv:CVS47_00608"/>
<evidence type="ECO:0000256" key="1">
    <source>
        <dbReference type="SAM" id="Phobius"/>
    </source>
</evidence>
<feature type="transmembrane region" description="Helical" evidence="1">
    <location>
        <begin position="102"/>
        <end position="118"/>
    </location>
</feature>
<name>A0A3Q9IXW2_9MICO</name>
<sequence>MGIGVGLLIAGVVVALVLGEALDITPFPARPAATPDGDIPLAWLARMLLALTLAWIVIGMFASRTSLIRRPGAAAARASWIGATRPWRARESTLGMLPLDRWLLLLVPGALLGATRAVQTSFSAPLHLLVVLLGWIAFAVVLRVVLGSRSPWPVLAAVAGVVVLRSALTLLALSFAGPGGSEGAFWSDPLLRGLYIALAVALYVWMLVAAVWAFTSSPRRRRVDAG</sequence>
<protein>
    <submittedName>
        <fullName evidence="2">Uncharacterized protein</fullName>
    </submittedName>
</protein>
<keyword evidence="1" id="KW-1133">Transmembrane helix</keyword>
<keyword evidence="3" id="KW-1185">Reference proteome</keyword>
<dbReference type="AlphaFoldDB" id="A0A3Q9IXW2"/>
<organism evidence="2 3">
    <name type="scientific">Microbacterium lemovicicum</name>
    <dbReference type="NCBI Taxonomy" id="1072463"/>
    <lineage>
        <taxon>Bacteria</taxon>
        <taxon>Bacillati</taxon>
        <taxon>Actinomycetota</taxon>
        <taxon>Actinomycetes</taxon>
        <taxon>Micrococcales</taxon>
        <taxon>Microbacteriaceae</taxon>
        <taxon>Microbacterium</taxon>
    </lineage>
</organism>